<comment type="caution">
    <text evidence="2">The sequence shown here is derived from an EMBL/GenBank/DDBJ whole genome shotgun (WGS) entry which is preliminary data.</text>
</comment>
<reference evidence="2 3" key="1">
    <citation type="submission" date="2019-04" db="EMBL/GenBank/DDBJ databases">
        <title>High contiguity whole genome sequence and gene annotation resource for two Venturia nashicola isolates.</title>
        <authorList>
            <person name="Prokchorchik M."/>
            <person name="Won K."/>
            <person name="Lee Y."/>
            <person name="Choi E.D."/>
            <person name="Segonzac C."/>
            <person name="Sohn K.H."/>
        </authorList>
    </citation>
    <scope>NUCLEOTIDE SEQUENCE [LARGE SCALE GENOMIC DNA]</scope>
    <source>
        <strain evidence="2 3">PRI2</strain>
    </source>
</reference>
<keyword evidence="3" id="KW-1185">Reference proteome</keyword>
<evidence type="ECO:0000256" key="1">
    <source>
        <dbReference type="SAM" id="MobiDB-lite"/>
    </source>
</evidence>
<gene>
    <name evidence="2" type="ORF">E6O75_ATG10830</name>
</gene>
<dbReference type="AlphaFoldDB" id="A0A4Z1PAH9"/>
<proteinExistence type="predicted"/>
<dbReference type="EMBL" id="SNSC02000008">
    <property type="protein sequence ID" value="TID22036.1"/>
    <property type="molecule type" value="Genomic_DNA"/>
</dbReference>
<evidence type="ECO:0000313" key="2">
    <source>
        <dbReference type="EMBL" id="TID22036.1"/>
    </source>
</evidence>
<feature type="compositionally biased region" description="Low complexity" evidence="1">
    <location>
        <begin position="1"/>
        <end position="14"/>
    </location>
</feature>
<protein>
    <submittedName>
        <fullName evidence="2">Uncharacterized protein</fullName>
    </submittedName>
</protein>
<organism evidence="2 3">
    <name type="scientific">Venturia nashicola</name>
    <dbReference type="NCBI Taxonomy" id="86259"/>
    <lineage>
        <taxon>Eukaryota</taxon>
        <taxon>Fungi</taxon>
        <taxon>Dikarya</taxon>
        <taxon>Ascomycota</taxon>
        <taxon>Pezizomycotina</taxon>
        <taxon>Dothideomycetes</taxon>
        <taxon>Pleosporomycetidae</taxon>
        <taxon>Venturiales</taxon>
        <taxon>Venturiaceae</taxon>
        <taxon>Venturia</taxon>
    </lineage>
</organism>
<dbReference type="Proteomes" id="UP000298493">
    <property type="component" value="Unassembled WGS sequence"/>
</dbReference>
<feature type="region of interest" description="Disordered" evidence="1">
    <location>
        <begin position="1"/>
        <end position="28"/>
    </location>
</feature>
<name>A0A4Z1PAH9_9PEZI</name>
<evidence type="ECO:0000313" key="3">
    <source>
        <dbReference type="Proteomes" id="UP000298493"/>
    </source>
</evidence>
<sequence length="185" mass="20979">MSPSPISISPNTTPKAPSPISSRHKKEQTSFLSLSPELRQKILLNYYEHTSVIVTQDRKKKYLHPEQVRCYDEKGKLQTPNWAKARSQARVATQVLRSVDVRILDDVDYVVRRLREEVDLWLVEKGNGWREDLGSGVSWGWGLEDKIPDLVVSTRGLGGTGCVDGQDGSRWKELFGRCLGKLGFR</sequence>
<accession>A0A4Z1PAH9</accession>